<name>A0A653DWF2_CALMS</name>
<accession>A0A653DWF2</accession>
<dbReference type="GO" id="GO:0036502">
    <property type="term" value="C:Derlin-1-VIMP complex"/>
    <property type="evidence" value="ECO:0007669"/>
    <property type="project" value="TreeGrafter"/>
</dbReference>
<comment type="subcellular location">
    <subcellularLocation>
        <location evidence="2">Cytoplasm</location>
    </subcellularLocation>
    <subcellularLocation>
        <location evidence="1">Endoplasmic reticulum membrane</location>
        <topology evidence="1">Single-pass membrane protein</topology>
    </subcellularLocation>
</comment>
<sequence length="162" mass="18702">MEMEVEEDLGHNNSNIASPVIEILENYGWYILFTTIGCTYLYQNFLKPHIDKFRQKKEEEDYAAKYHKDPDVLVSRLTAQERRINELQEKYKREAEEYKKKMEEKEAKKKEAQLEKLGDEGGRKLGSAKKSFRPEYHPLMGSGSVSSYRPPKRSACSGGGCG</sequence>
<proteinExistence type="inferred from homology"/>
<keyword evidence="6" id="KW-0256">Endoplasmic reticulum</keyword>
<organism evidence="12 13">
    <name type="scientific">Callosobruchus maculatus</name>
    <name type="common">Southern cowpea weevil</name>
    <name type="synonym">Pulse bruchid</name>
    <dbReference type="NCBI Taxonomy" id="64391"/>
    <lineage>
        <taxon>Eukaryota</taxon>
        <taxon>Metazoa</taxon>
        <taxon>Ecdysozoa</taxon>
        <taxon>Arthropoda</taxon>
        <taxon>Hexapoda</taxon>
        <taxon>Insecta</taxon>
        <taxon>Pterygota</taxon>
        <taxon>Neoptera</taxon>
        <taxon>Endopterygota</taxon>
        <taxon>Coleoptera</taxon>
        <taxon>Polyphaga</taxon>
        <taxon>Cucujiformia</taxon>
        <taxon>Chrysomeloidea</taxon>
        <taxon>Chrysomelidae</taxon>
        <taxon>Bruchinae</taxon>
        <taxon>Bruchini</taxon>
        <taxon>Callosobruchus</taxon>
    </lineage>
</organism>
<dbReference type="AlphaFoldDB" id="A0A653DWF2"/>
<keyword evidence="8 11" id="KW-1133">Transmembrane helix</keyword>
<evidence type="ECO:0000256" key="3">
    <source>
        <dbReference type="ARBA" id="ARBA00011034"/>
    </source>
</evidence>
<dbReference type="Gene3D" id="6.10.250.2950">
    <property type="match status" value="1"/>
</dbReference>
<reference evidence="12 13" key="1">
    <citation type="submission" date="2019-01" db="EMBL/GenBank/DDBJ databases">
        <authorList>
            <person name="Sayadi A."/>
        </authorList>
    </citation>
    <scope>NUCLEOTIDE SEQUENCE [LARGE SCALE GENOMIC DNA]</scope>
</reference>
<evidence type="ECO:0000256" key="8">
    <source>
        <dbReference type="ARBA" id="ARBA00022989"/>
    </source>
</evidence>
<feature type="region of interest" description="Disordered" evidence="10">
    <location>
        <begin position="99"/>
        <end position="162"/>
    </location>
</feature>
<dbReference type="Pfam" id="PF06936">
    <property type="entry name" value="Selenoprotein_S"/>
    <property type="match status" value="1"/>
</dbReference>
<protein>
    <recommendedName>
        <fullName evidence="14">Selenoprotein S</fullName>
    </recommendedName>
</protein>
<evidence type="ECO:0000256" key="4">
    <source>
        <dbReference type="ARBA" id="ARBA00022490"/>
    </source>
</evidence>
<evidence type="ECO:0000313" key="12">
    <source>
        <dbReference type="EMBL" id="VEN64392.1"/>
    </source>
</evidence>
<evidence type="ECO:0000256" key="2">
    <source>
        <dbReference type="ARBA" id="ARBA00004496"/>
    </source>
</evidence>
<evidence type="ECO:0008006" key="14">
    <source>
        <dbReference type="Google" id="ProtNLM"/>
    </source>
</evidence>
<gene>
    <name evidence="12" type="ORF">CALMAC_LOCUS20921</name>
</gene>
<keyword evidence="7" id="KW-0712">Selenocysteine</keyword>
<feature type="compositionally biased region" description="Basic and acidic residues" evidence="10">
    <location>
        <begin position="99"/>
        <end position="123"/>
    </location>
</feature>
<evidence type="ECO:0000256" key="5">
    <source>
        <dbReference type="ARBA" id="ARBA00022692"/>
    </source>
</evidence>
<keyword evidence="4" id="KW-0963">Cytoplasm</keyword>
<dbReference type="GO" id="GO:0030968">
    <property type="term" value="P:endoplasmic reticulum unfolded protein response"/>
    <property type="evidence" value="ECO:0007669"/>
    <property type="project" value="TreeGrafter"/>
</dbReference>
<feature type="transmembrane region" description="Helical" evidence="11">
    <location>
        <begin position="27"/>
        <end position="46"/>
    </location>
</feature>
<comment type="similarity">
    <text evidence="3">Belongs to the selenoprotein S family.</text>
</comment>
<keyword evidence="9 11" id="KW-0472">Membrane</keyword>
<dbReference type="GO" id="GO:0030970">
    <property type="term" value="P:retrograde protein transport, ER to cytosol"/>
    <property type="evidence" value="ECO:0007669"/>
    <property type="project" value="TreeGrafter"/>
</dbReference>
<evidence type="ECO:0000256" key="6">
    <source>
        <dbReference type="ARBA" id="ARBA00022824"/>
    </source>
</evidence>
<dbReference type="InterPro" id="IPR009703">
    <property type="entry name" value="Selenoprotein_S"/>
</dbReference>
<evidence type="ECO:0000256" key="11">
    <source>
        <dbReference type="SAM" id="Phobius"/>
    </source>
</evidence>
<evidence type="ECO:0000313" key="13">
    <source>
        <dbReference type="Proteomes" id="UP000410492"/>
    </source>
</evidence>
<evidence type="ECO:0000256" key="10">
    <source>
        <dbReference type="SAM" id="MobiDB-lite"/>
    </source>
</evidence>
<dbReference type="Proteomes" id="UP000410492">
    <property type="component" value="Unassembled WGS sequence"/>
</dbReference>
<dbReference type="PANTHER" id="PTHR28621">
    <property type="entry name" value="SELENOPROTEIN S"/>
    <property type="match status" value="1"/>
</dbReference>
<evidence type="ECO:0000256" key="7">
    <source>
        <dbReference type="ARBA" id="ARBA00022933"/>
    </source>
</evidence>
<keyword evidence="13" id="KW-1185">Reference proteome</keyword>
<evidence type="ECO:0000256" key="9">
    <source>
        <dbReference type="ARBA" id="ARBA00023136"/>
    </source>
</evidence>
<dbReference type="GO" id="GO:0036513">
    <property type="term" value="C:Derlin-1 retrotranslocation complex"/>
    <property type="evidence" value="ECO:0007669"/>
    <property type="project" value="TreeGrafter"/>
</dbReference>
<evidence type="ECO:0000256" key="1">
    <source>
        <dbReference type="ARBA" id="ARBA00004389"/>
    </source>
</evidence>
<dbReference type="EMBL" id="CAACVG010015335">
    <property type="protein sequence ID" value="VEN64392.1"/>
    <property type="molecule type" value="Genomic_DNA"/>
</dbReference>
<dbReference type="PANTHER" id="PTHR28621:SF1">
    <property type="entry name" value="SELENOPROTEIN S"/>
    <property type="match status" value="1"/>
</dbReference>
<dbReference type="OrthoDB" id="75792at2759"/>
<keyword evidence="5 11" id="KW-0812">Transmembrane</keyword>